<evidence type="ECO:0000313" key="1">
    <source>
        <dbReference type="EMBL" id="SKB84060.1"/>
    </source>
</evidence>
<reference evidence="2" key="1">
    <citation type="submission" date="2017-02" db="EMBL/GenBank/DDBJ databases">
        <authorList>
            <person name="Varghese N."/>
            <person name="Submissions S."/>
        </authorList>
    </citation>
    <scope>NUCLEOTIDE SEQUENCE [LARGE SCALE GENOMIC DNA]</scope>
    <source>
        <strain evidence="2">DSM 24091</strain>
    </source>
</reference>
<organism evidence="1 2">
    <name type="scientific">Sphingobacterium nematocida</name>
    <dbReference type="NCBI Taxonomy" id="1513896"/>
    <lineage>
        <taxon>Bacteria</taxon>
        <taxon>Pseudomonadati</taxon>
        <taxon>Bacteroidota</taxon>
        <taxon>Sphingobacteriia</taxon>
        <taxon>Sphingobacteriales</taxon>
        <taxon>Sphingobacteriaceae</taxon>
        <taxon>Sphingobacterium</taxon>
    </lineage>
</organism>
<evidence type="ECO:0000313" key="2">
    <source>
        <dbReference type="Proteomes" id="UP000190150"/>
    </source>
</evidence>
<dbReference type="STRING" id="1513896.SAMN05660841_02623"/>
<dbReference type="AlphaFoldDB" id="A0A1T5EK59"/>
<dbReference type="Proteomes" id="UP000190150">
    <property type="component" value="Unassembled WGS sequence"/>
</dbReference>
<protein>
    <submittedName>
        <fullName evidence="1">Uncharacterized protein</fullName>
    </submittedName>
</protein>
<proteinExistence type="predicted"/>
<name>A0A1T5EK59_9SPHI</name>
<accession>A0A1T5EK59</accession>
<keyword evidence="2" id="KW-1185">Reference proteome</keyword>
<dbReference type="EMBL" id="FUZF01000011">
    <property type="protein sequence ID" value="SKB84060.1"/>
    <property type="molecule type" value="Genomic_DNA"/>
</dbReference>
<gene>
    <name evidence="1" type="ORF">SAMN05660841_02623</name>
</gene>
<sequence>MNDQTPAIFLGSKRSSLASVKNNMRIYLLFLFCIGSAYAQPGGQITVGFADRYDSLPTLDFKPAAADRYEKLSAAPPLVQTGVTLKKNEITVPTAQGGILLKPYDDQSQGDGFRGWEYKGYLPIPKMHALVSQHVSEHLGFSDMVLLDSISATRYVIASIGDGAVEVPIPSPKGQFLVYYYNYVYERNSCFVGVLRIAEPNNSAEFRLAELMSFQTKDWAVKDIRWIDDHSFIVKAYTVQRTSTSERKQYAYYLAKINI</sequence>